<accession>X0TF24</accession>
<dbReference type="EMBL" id="BARS01009439">
    <property type="protein sequence ID" value="GAF74655.1"/>
    <property type="molecule type" value="Genomic_DNA"/>
</dbReference>
<organism evidence="1">
    <name type="scientific">marine sediment metagenome</name>
    <dbReference type="NCBI Taxonomy" id="412755"/>
    <lineage>
        <taxon>unclassified sequences</taxon>
        <taxon>metagenomes</taxon>
        <taxon>ecological metagenomes</taxon>
    </lineage>
</organism>
<feature type="non-terminal residue" evidence="1">
    <location>
        <position position="36"/>
    </location>
</feature>
<reference evidence="1" key="1">
    <citation type="journal article" date="2014" name="Front. Microbiol.">
        <title>High frequency of phylogenetically diverse reductive dehalogenase-homologous genes in deep subseafloor sedimentary metagenomes.</title>
        <authorList>
            <person name="Kawai M."/>
            <person name="Futagami T."/>
            <person name="Toyoda A."/>
            <person name="Takaki Y."/>
            <person name="Nishi S."/>
            <person name="Hori S."/>
            <person name="Arai W."/>
            <person name="Tsubouchi T."/>
            <person name="Morono Y."/>
            <person name="Uchiyama I."/>
            <person name="Ito T."/>
            <person name="Fujiyama A."/>
            <person name="Inagaki F."/>
            <person name="Takami H."/>
        </authorList>
    </citation>
    <scope>NUCLEOTIDE SEQUENCE</scope>
    <source>
        <strain evidence="1">Expedition CK06-06</strain>
    </source>
</reference>
<protein>
    <submittedName>
        <fullName evidence="1">Uncharacterized protein</fullName>
    </submittedName>
</protein>
<gene>
    <name evidence="1" type="ORF">S01H1_17751</name>
</gene>
<evidence type="ECO:0000313" key="1">
    <source>
        <dbReference type="EMBL" id="GAF74655.1"/>
    </source>
</evidence>
<proteinExistence type="predicted"/>
<dbReference type="AlphaFoldDB" id="X0TF24"/>
<name>X0TF24_9ZZZZ</name>
<sequence>MLERLSTHYGVDLEEVRQKVPPICLAGNEGNEGNEG</sequence>
<comment type="caution">
    <text evidence="1">The sequence shown here is derived from an EMBL/GenBank/DDBJ whole genome shotgun (WGS) entry which is preliminary data.</text>
</comment>